<dbReference type="InterPro" id="IPR023296">
    <property type="entry name" value="Glyco_hydro_beta-prop_sf"/>
</dbReference>
<dbReference type="InterPro" id="IPR006311">
    <property type="entry name" value="TAT_signal"/>
</dbReference>
<gene>
    <name evidence="1" type="ORF">Mal15_47890</name>
</gene>
<dbReference type="PROSITE" id="PS51318">
    <property type="entry name" value="TAT"/>
    <property type="match status" value="1"/>
</dbReference>
<protein>
    <submittedName>
        <fullName evidence="1">Uncharacterized protein</fullName>
    </submittedName>
</protein>
<accession>A0A5B9ML50</accession>
<dbReference type="EMBL" id="CP036264">
    <property type="protein sequence ID" value="QEG00717.1"/>
    <property type="molecule type" value="Genomic_DNA"/>
</dbReference>
<dbReference type="AlphaFoldDB" id="A0A5B9ML50"/>
<evidence type="ECO:0000313" key="1">
    <source>
        <dbReference type="EMBL" id="QEG00717.1"/>
    </source>
</evidence>
<dbReference type="KEGG" id="smam:Mal15_47890"/>
<dbReference type="SUPFAM" id="SSF75005">
    <property type="entry name" value="Arabinanase/levansucrase/invertase"/>
    <property type="match status" value="1"/>
</dbReference>
<organism evidence="1 2">
    <name type="scientific">Stieleria maiorica</name>
    <dbReference type="NCBI Taxonomy" id="2795974"/>
    <lineage>
        <taxon>Bacteria</taxon>
        <taxon>Pseudomonadati</taxon>
        <taxon>Planctomycetota</taxon>
        <taxon>Planctomycetia</taxon>
        <taxon>Pirellulales</taxon>
        <taxon>Pirellulaceae</taxon>
        <taxon>Stieleria</taxon>
    </lineage>
</organism>
<keyword evidence="2" id="KW-1185">Reference proteome</keyword>
<reference evidence="1 2" key="1">
    <citation type="submission" date="2019-02" db="EMBL/GenBank/DDBJ databases">
        <title>Planctomycetal bacteria perform biofilm scaping via a novel small molecule.</title>
        <authorList>
            <person name="Jeske O."/>
            <person name="Boedeker C."/>
            <person name="Wiegand S."/>
            <person name="Breitling P."/>
            <person name="Kallscheuer N."/>
            <person name="Jogler M."/>
            <person name="Rohde M."/>
            <person name="Petersen J."/>
            <person name="Medema M.H."/>
            <person name="Surup F."/>
            <person name="Jogler C."/>
        </authorList>
    </citation>
    <scope>NUCLEOTIDE SEQUENCE [LARGE SCALE GENOMIC DNA]</scope>
    <source>
        <strain evidence="1 2">Mal15</strain>
    </source>
</reference>
<sequence>MNLNSLSRRRWLQSAAAGTLAVAVGSTKNRSFAADGSPEVVPIGSRRELFVDDELIQSLNDVNLVLHRPRDEGQVLSFDEPWEGGFCGYATVIRDGDRLRLYYRGLGVAGQDGNRSETTCYAESTDGVTWTKPDLGLFEVKGTRQNNVVLSDAAPVTHNFSPMLDTRPGVRQEERYKALGGTVKSGLVAWVSADGTRWRRLQDAPVIPSDQVPFPHFFDSQNLAFWSAAEQQYVCFFRVFQDKIRRIARSVSDDFVHWSPPVVMGYRHRGDQAPIEHLYTNQTHPYFRAPHLYVSIAARFMPRRQVLTDDQARAIDVNPRYFKDTSDAILMTARPGRDYYNRTFLSSFVRPGIGARNWVSRTNYPALNVVQTGPTEMSVYLNQDYAQPTAHLRRYSMRLDGFASAQADYHGGELITKPLTFAGSRLAINFATSAAGDIRVEIQDASGQPIPGFTLAESREQIGNEIDRIVTWNSGPDVSPLAGRPVRLRFAMKDADLFAMQFTDAASSG</sequence>
<proteinExistence type="predicted"/>
<evidence type="ECO:0000313" key="2">
    <source>
        <dbReference type="Proteomes" id="UP000321353"/>
    </source>
</evidence>
<dbReference type="Proteomes" id="UP000321353">
    <property type="component" value="Chromosome"/>
</dbReference>
<dbReference type="Gene3D" id="2.115.10.20">
    <property type="entry name" value="Glycosyl hydrolase domain, family 43"/>
    <property type="match status" value="1"/>
</dbReference>
<name>A0A5B9ML50_9BACT</name>
<dbReference type="RefSeq" id="WP_233902974.1">
    <property type="nucleotide sequence ID" value="NZ_CP036264.1"/>
</dbReference>